<dbReference type="EMBL" id="SAIY01000005">
    <property type="protein sequence ID" value="NGM14327.1"/>
    <property type="molecule type" value="Genomic_DNA"/>
</dbReference>
<keyword evidence="3" id="KW-1185">Reference proteome</keyword>
<name>A0A6M1L7X0_9ACTN</name>
<evidence type="ECO:0000259" key="1">
    <source>
        <dbReference type="Pfam" id="PF12770"/>
    </source>
</evidence>
<protein>
    <submittedName>
        <fullName evidence="2">CHAT domain-containing protein</fullName>
    </submittedName>
</protein>
<evidence type="ECO:0000313" key="2">
    <source>
        <dbReference type="EMBL" id="NGM14327.1"/>
    </source>
</evidence>
<sequence>MTVTSRSLARDTMLALAQHAEDAMVAFRNRDKLAVAVGSERAMFQHAVQAYLKQAASGSDETRADLDWSNRSIALRNAADILGFCAFMGTELPDQHDVEELYRAALAQLRPLGTGKPALDRLSEVTTTYRLVRSLRVGGRHTEALREARLDPPFYKASGAEPRIADVQFETGACLLAMGRPRQVFKALGESGETYWEATEAAAYSTRHRYGFVLALAEQSVGEWDRAIQRMEVALEHLVRHRVPDTRHLTYELSLTLTLAETLAAAFSRSERAVTLAQQALDVAEQIRERWGVIARARTPLSRAIRRVYGDLALLAAQLRDSTMAAQLGLRVCLSAKQTGFASHLRAAEPLLPPRIRGLVTQALAAERLTVAPESSQDVLRDHRQQQDRTLAVLRDTIQRRINPMLADMIVPTATDVSDLLRALGARHALDLAGLPDSLAEGTNWFRTLITPTGDVLFDNFVPGDHFDAYFAGRGGQQPFKDRLHHDDAQPNWHALAVEILPDELLHRLRESATEENPLELLISAHQELSLLPWAALKVDETGTRLVHRAVLTHTPALTCVSRPHPPAVSGPALVQLIAENDLWVEGERQAWNLPVTDGPIPLSRCALDGEPPLPTTRTRLSDELLDPEEGWRFVHIAAHGDGTGLDQYLALPAEAGGQLSAAQALALRWPESTLMASCHIGRVVNVAEAEPVGFVMAVLTGGSQCVVAAIDKVPDVPAGRMSRHLVQIIRGGGVRLDHALRRAQLNRAREHELSWALFNAYVR</sequence>
<dbReference type="Gene3D" id="1.25.40.10">
    <property type="entry name" value="Tetratricopeptide repeat domain"/>
    <property type="match status" value="1"/>
</dbReference>
<reference evidence="2 3" key="1">
    <citation type="submission" date="2020-02" db="EMBL/GenBank/DDBJ databases">
        <title>Draft Genome Sequence of Verrucosispora sp. Strain CWR15, Isolated from Gulf of Mexico Sponge.</title>
        <authorList>
            <person name="Kennedy S.J."/>
            <person name="Cella E."/>
            <person name="Azarian T."/>
            <person name="Baker B.J."/>
            <person name="Shaw L.N."/>
        </authorList>
    </citation>
    <scope>NUCLEOTIDE SEQUENCE [LARGE SCALE GENOMIC DNA]</scope>
    <source>
        <strain evidence="2 3">CWR15</strain>
    </source>
</reference>
<proteinExistence type="predicted"/>
<dbReference type="AlphaFoldDB" id="A0A6M1L7X0"/>
<dbReference type="InterPro" id="IPR024983">
    <property type="entry name" value="CHAT_dom"/>
</dbReference>
<comment type="caution">
    <text evidence="2">The sequence shown here is derived from an EMBL/GenBank/DDBJ whole genome shotgun (WGS) entry which is preliminary data.</text>
</comment>
<organism evidence="2 3">
    <name type="scientific">Verrucosispora sioxanthis</name>
    <dbReference type="NCBI Taxonomy" id="2499994"/>
    <lineage>
        <taxon>Bacteria</taxon>
        <taxon>Bacillati</taxon>
        <taxon>Actinomycetota</taxon>
        <taxon>Actinomycetes</taxon>
        <taxon>Micromonosporales</taxon>
        <taxon>Micromonosporaceae</taxon>
        <taxon>Micromonospora</taxon>
    </lineage>
</organism>
<dbReference type="Proteomes" id="UP000478148">
    <property type="component" value="Unassembled WGS sequence"/>
</dbReference>
<dbReference type="Pfam" id="PF12770">
    <property type="entry name" value="CHAT"/>
    <property type="match status" value="1"/>
</dbReference>
<evidence type="ECO:0000313" key="3">
    <source>
        <dbReference type="Proteomes" id="UP000478148"/>
    </source>
</evidence>
<feature type="domain" description="CHAT" evidence="1">
    <location>
        <begin position="505"/>
        <end position="759"/>
    </location>
</feature>
<dbReference type="InterPro" id="IPR011990">
    <property type="entry name" value="TPR-like_helical_dom_sf"/>
</dbReference>
<gene>
    <name evidence="2" type="ORF">ENC19_17475</name>
</gene>
<dbReference type="RefSeq" id="WP_164448205.1">
    <property type="nucleotide sequence ID" value="NZ_SAIY01000005.1"/>
</dbReference>
<accession>A0A6M1L7X0</accession>